<keyword evidence="2" id="KW-1185">Reference proteome</keyword>
<comment type="caution">
    <text evidence="1">The sequence shown here is derived from an EMBL/GenBank/DDBJ whole genome shotgun (WGS) entry which is preliminary data.</text>
</comment>
<sequence length="190" mass="19413">MGDDCISIGGGSQNISITKVACGPGHGISVGSPGQYGNEEPVVGIIVKGCTLTNTDNGVRIKTWPASYAGTASNMHFEDITSVNVSNPIIIDQAYCPHDDCNAKLPSKVKISNVSFKNIRGTSATPVAVKLACSSGVPCEGVELASIDLKYIGKEGPITSECINVKPMMTSVQGALACGGTTGAAPARKA</sequence>
<protein>
    <submittedName>
        <fullName evidence="1">Uncharacterized protein</fullName>
    </submittedName>
</protein>
<reference evidence="2" key="1">
    <citation type="journal article" date="2023" name="G3 (Bethesda)">
        <title>Genome assembly and association tests identify interacting loci associated with vigor, precocity, and sex in interspecific pistachio rootstocks.</title>
        <authorList>
            <person name="Palmer W."/>
            <person name="Jacygrad E."/>
            <person name="Sagayaradj S."/>
            <person name="Cavanaugh K."/>
            <person name="Han R."/>
            <person name="Bertier L."/>
            <person name="Beede B."/>
            <person name="Kafkas S."/>
            <person name="Golino D."/>
            <person name="Preece J."/>
            <person name="Michelmore R."/>
        </authorList>
    </citation>
    <scope>NUCLEOTIDE SEQUENCE [LARGE SCALE GENOMIC DNA]</scope>
</reference>
<dbReference type="EMBL" id="CM047746">
    <property type="protein sequence ID" value="KAJ0021413.1"/>
    <property type="molecule type" value="Genomic_DNA"/>
</dbReference>
<name>A0ACC0XQN6_9ROSI</name>
<proteinExistence type="predicted"/>
<evidence type="ECO:0000313" key="1">
    <source>
        <dbReference type="EMBL" id="KAJ0021413.1"/>
    </source>
</evidence>
<gene>
    <name evidence="1" type="ORF">Pint_31952</name>
</gene>
<dbReference type="Proteomes" id="UP001163603">
    <property type="component" value="Chromosome 11"/>
</dbReference>
<organism evidence="1 2">
    <name type="scientific">Pistacia integerrima</name>
    <dbReference type="NCBI Taxonomy" id="434235"/>
    <lineage>
        <taxon>Eukaryota</taxon>
        <taxon>Viridiplantae</taxon>
        <taxon>Streptophyta</taxon>
        <taxon>Embryophyta</taxon>
        <taxon>Tracheophyta</taxon>
        <taxon>Spermatophyta</taxon>
        <taxon>Magnoliopsida</taxon>
        <taxon>eudicotyledons</taxon>
        <taxon>Gunneridae</taxon>
        <taxon>Pentapetalae</taxon>
        <taxon>rosids</taxon>
        <taxon>malvids</taxon>
        <taxon>Sapindales</taxon>
        <taxon>Anacardiaceae</taxon>
        <taxon>Pistacia</taxon>
    </lineage>
</organism>
<accession>A0ACC0XQN6</accession>
<evidence type="ECO:0000313" key="2">
    <source>
        <dbReference type="Proteomes" id="UP001163603"/>
    </source>
</evidence>